<dbReference type="InterPro" id="IPR002938">
    <property type="entry name" value="FAD-bd"/>
</dbReference>
<dbReference type="EMBL" id="RFFG01000021">
    <property type="protein sequence ID" value="RMI44057.1"/>
    <property type="molecule type" value="Genomic_DNA"/>
</dbReference>
<dbReference type="PRINTS" id="PR00420">
    <property type="entry name" value="RNGMNOXGNASE"/>
</dbReference>
<dbReference type="AlphaFoldDB" id="A0A3M2M369"/>
<protein>
    <submittedName>
        <fullName evidence="2">FAD-dependent oxidoreductase</fullName>
    </submittedName>
</protein>
<evidence type="ECO:0000259" key="1">
    <source>
        <dbReference type="Pfam" id="PF01494"/>
    </source>
</evidence>
<proteinExistence type="predicted"/>
<organism evidence="2 3">
    <name type="scientific">Actinomadura harenae</name>
    <dbReference type="NCBI Taxonomy" id="2483351"/>
    <lineage>
        <taxon>Bacteria</taxon>
        <taxon>Bacillati</taxon>
        <taxon>Actinomycetota</taxon>
        <taxon>Actinomycetes</taxon>
        <taxon>Streptosporangiales</taxon>
        <taxon>Thermomonosporaceae</taxon>
        <taxon>Actinomadura</taxon>
    </lineage>
</organism>
<dbReference type="Pfam" id="PF01494">
    <property type="entry name" value="FAD_binding_3"/>
    <property type="match status" value="1"/>
</dbReference>
<evidence type="ECO:0000313" key="2">
    <source>
        <dbReference type="EMBL" id="RMI44057.1"/>
    </source>
</evidence>
<gene>
    <name evidence="2" type="ORF">EBO15_14145</name>
</gene>
<dbReference type="InterPro" id="IPR036188">
    <property type="entry name" value="FAD/NAD-bd_sf"/>
</dbReference>
<dbReference type="InterPro" id="IPR051704">
    <property type="entry name" value="FAD_aromatic-hydroxylase"/>
</dbReference>
<evidence type="ECO:0000313" key="3">
    <source>
        <dbReference type="Proteomes" id="UP000282674"/>
    </source>
</evidence>
<dbReference type="Gene3D" id="3.30.9.10">
    <property type="entry name" value="D-Amino Acid Oxidase, subunit A, domain 2"/>
    <property type="match status" value="1"/>
</dbReference>
<feature type="domain" description="FAD-binding" evidence="1">
    <location>
        <begin position="2"/>
        <end position="334"/>
    </location>
</feature>
<keyword evidence="3" id="KW-1185">Reference proteome</keyword>
<dbReference type="PANTHER" id="PTHR46865">
    <property type="entry name" value="OXIDOREDUCTASE-RELATED"/>
    <property type="match status" value="1"/>
</dbReference>
<comment type="caution">
    <text evidence="2">The sequence shown here is derived from an EMBL/GenBank/DDBJ whole genome shotgun (WGS) entry which is preliminary data.</text>
</comment>
<accession>A0A3M2M369</accession>
<dbReference type="OrthoDB" id="3356051at2"/>
<dbReference type="GO" id="GO:0071949">
    <property type="term" value="F:FAD binding"/>
    <property type="evidence" value="ECO:0007669"/>
    <property type="project" value="InterPro"/>
</dbReference>
<dbReference type="SUPFAM" id="SSF51905">
    <property type="entry name" value="FAD/NAD(P)-binding domain"/>
    <property type="match status" value="1"/>
</dbReference>
<sequence>MKVVVCGAGIAGLALARRLAELDADVVVLEKAPAPRTQGYMIDFFGPGYDAADAMGVLPRLRELGYRVSEAAWFGQNGRRRAGLGYARFEEALGGRLLSIMRPDLELALRESLPERVEVRFGARLTGLEQDPDGVRVTLADDTAVEADLLVGADGIHSTVRRLTFGTAADQLRYLGFHTAAFVFSDPEAHRRVTGRFCLTDTIDRQLGFYGLRDGRVAAFAVHRESDPALPAHPRQALREIYSGLGWVVPRALAACPPDEQIYYDQVAQVVVPHWSEGRVTLVGDAAYAVSLLAGQGATLAVAGAYVLADQLVQADTVPLGLARYERLWRPVAEEKQRAGRRGARWFLPSSRGELLVRRLALRASRLPGVSQGLAGLLAGKPVGLIDQLRSTPRDARRTARG</sequence>
<dbReference type="RefSeq" id="WP_122194834.1">
    <property type="nucleotide sequence ID" value="NZ_JBHSKC010000025.1"/>
</dbReference>
<dbReference type="Proteomes" id="UP000282674">
    <property type="component" value="Unassembled WGS sequence"/>
</dbReference>
<name>A0A3M2M369_9ACTN</name>
<dbReference type="Gene3D" id="3.50.50.60">
    <property type="entry name" value="FAD/NAD(P)-binding domain"/>
    <property type="match status" value="1"/>
</dbReference>
<dbReference type="PANTHER" id="PTHR46865:SF8">
    <property type="entry name" value="POSSIBLE OXIDOREDUCTASE"/>
    <property type="match status" value="1"/>
</dbReference>
<reference evidence="2 3" key="1">
    <citation type="submission" date="2018-10" db="EMBL/GenBank/DDBJ databases">
        <title>Isolation from soil.</title>
        <authorList>
            <person name="Hu J."/>
        </authorList>
    </citation>
    <scope>NUCLEOTIDE SEQUENCE [LARGE SCALE GENOMIC DNA]</scope>
    <source>
        <strain evidence="2 3">NEAU-Ht49</strain>
    </source>
</reference>